<protein>
    <submittedName>
        <fullName evidence="1">Uncharacterized protein</fullName>
    </submittedName>
</protein>
<name>A0A8A3PJS2_9HELO</name>
<accession>A0A8A3PJS2</accession>
<proteinExistence type="predicted"/>
<gene>
    <name evidence="1" type="ORF">DSL72_008033</name>
</gene>
<reference evidence="1" key="1">
    <citation type="submission" date="2020-10" db="EMBL/GenBank/DDBJ databases">
        <title>Genome Sequence of Monilinia vaccinii-corymbosi Sheds Light on Mummy Berry Disease Infection of Blueberry and Mating Type.</title>
        <authorList>
            <person name="Yow A.G."/>
            <person name="Zhang Y."/>
            <person name="Bansal K."/>
            <person name="Eacker S.M."/>
            <person name="Sullivan S."/>
            <person name="Liachko I."/>
            <person name="Cubeta M.A."/>
            <person name="Rollins J.A."/>
            <person name="Ashrafi H."/>
        </authorList>
    </citation>
    <scope>NUCLEOTIDE SEQUENCE</scope>
    <source>
        <strain evidence="1">RL-1</strain>
    </source>
</reference>
<keyword evidence="2" id="KW-1185">Reference proteome</keyword>
<evidence type="ECO:0000313" key="2">
    <source>
        <dbReference type="Proteomes" id="UP000672032"/>
    </source>
</evidence>
<sequence>MSMNIFELKLAGQWAGLYIYPENHPAGWRTDGESDFNIETEEKDDKIIIRGSGRDKVGHFTLSGHVDKNTTVYFKKDYTSHWWHYTGSIDPETNMMYGKWGVGQEEQGGGGYFAFHLVNKNDEDVGLSAEYAVLLAWIPHQTPLPQKDVTTCANIEANRDQLENIQGAWSGFYIATESGHSRRCSFNLNGEIGKNVDLLTVGGHGRAETGEYRFTGVVSKSGQLTFAKVYGQYTYLYRGTLTENGMMMKGHWAGKGVSGTFYFEHN</sequence>
<dbReference type="AlphaFoldDB" id="A0A8A3PJS2"/>
<dbReference type="EMBL" id="CP063409">
    <property type="protein sequence ID" value="QSZ35166.1"/>
    <property type="molecule type" value="Genomic_DNA"/>
</dbReference>
<evidence type="ECO:0000313" key="1">
    <source>
        <dbReference type="EMBL" id="QSZ35166.1"/>
    </source>
</evidence>
<dbReference type="Proteomes" id="UP000672032">
    <property type="component" value="Chromosome 5"/>
</dbReference>
<dbReference type="OrthoDB" id="3533961at2759"/>
<organism evidence="1 2">
    <name type="scientific">Monilinia vaccinii-corymbosi</name>
    <dbReference type="NCBI Taxonomy" id="61207"/>
    <lineage>
        <taxon>Eukaryota</taxon>
        <taxon>Fungi</taxon>
        <taxon>Dikarya</taxon>
        <taxon>Ascomycota</taxon>
        <taxon>Pezizomycotina</taxon>
        <taxon>Leotiomycetes</taxon>
        <taxon>Helotiales</taxon>
        <taxon>Sclerotiniaceae</taxon>
        <taxon>Monilinia</taxon>
    </lineage>
</organism>